<dbReference type="Proteomes" id="UP000037510">
    <property type="component" value="Unassembled WGS sequence"/>
</dbReference>
<protein>
    <submittedName>
        <fullName evidence="2">Metallophosphoesterase</fullName>
    </submittedName>
</protein>
<keyword evidence="1" id="KW-1133">Transmembrane helix</keyword>
<dbReference type="EMBL" id="JTDY01003409">
    <property type="protein sequence ID" value="KOB69601.1"/>
    <property type="molecule type" value="Genomic_DNA"/>
</dbReference>
<keyword evidence="3" id="KW-1185">Reference proteome</keyword>
<keyword evidence="1" id="KW-0812">Transmembrane</keyword>
<evidence type="ECO:0000256" key="1">
    <source>
        <dbReference type="SAM" id="Phobius"/>
    </source>
</evidence>
<accession>A0A0L7L2N8</accession>
<proteinExistence type="predicted"/>
<gene>
    <name evidence="2" type="ORF">OBRU01_18148</name>
</gene>
<evidence type="ECO:0000313" key="3">
    <source>
        <dbReference type="Proteomes" id="UP000037510"/>
    </source>
</evidence>
<evidence type="ECO:0000313" key="2">
    <source>
        <dbReference type="EMBL" id="KOB69601.1"/>
    </source>
</evidence>
<keyword evidence="1" id="KW-0472">Membrane</keyword>
<feature type="transmembrane region" description="Helical" evidence="1">
    <location>
        <begin position="6"/>
        <end position="29"/>
    </location>
</feature>
<organism evidence="2 3">
    <name type="scientific">Operophtera brumata</name>
    <name type="common">Winter moth</name>
    <name type="synonym">Phalaena brumata</name>
    <dbReference type="NCBI Taxonomy" id="104452"/>
    <lineage>
        <taxon>Eukaryota</taxon>
        <taxon>Metazoa</taxon>
        <taxon>Ecdysozoa</taxon>
        <taxon>Arthropoda</taxon>
        <taxon>Hexapoda</taxon>
        <taxon>Insecta</taxon>
        <taxon>Pterygota</taxon>
        <taxon>Neoptera</taxon>
        <taxon>Endopterygota</taxon>
        <taxon>Lepidoptera</taxon>
        <taxon>Glossata</taxon>
        <taxon>Ditrysia</taxon>
        <taxon>Geometroidea</taxon>
        <taxon>Geometridae</taxon>
        <taxon>Larentiinae</taxon>
        <taxon>Operophtera</taxon>
    </lineage>
</organism>
<dbReference type="AlphaFoldDB" id="A0A0L7L2N8"/>
<comment type="caution">
    <text evidence="2">The sequence shown here is derived from an EMBL/GenBank/DDBJ whole genome shotgun (WGS) entry which is preliminary data.</text>
</comment>
<name>A0A0L7L2N8_OPEBR</name>
<sequence length="107" mass="12110">MMSVSWRFNTVMALIILAMILQIIAVRYLHTAYKNGLHAGNKFRCTAYLLRSSVHVAAPNTPFRHFRKRAREAHTLQWVTGPGKKRFTTSSASDACSSDELLNTIDE</sequence>
<reference evidence="2 3" key="1">
    <citation type="journal article" date="2015" name="Genome Biol. Evol.">
        <title>The genome of winter moth (Operophtera brumata) provides a genomic perspective on sexual dimorphism and phenology.</title>
        <authorList>
            <person name="Derks M.F."/>
            <person name="Smit S."/>
            <person name="Salis L."/>
            <person name="Schijlen E."/>
            <person name="Bossers A."/>
            <person name="Mateman C."/>
            <person name="Pijl A.S."/>
            <person name="de Ridder D."/>
            <person name="Groenen M.A."/>
            <person name="Visser M.E."/>
            <person name="Megens H.J."/>
        </authorList>
    </citation>
    <scope>NUCLEOTIDE SEQUENCE [LARGE SCALE GENOMIC DNA]</scope>
    <source>
        <strain evidence="2">WM2013NL</strain>
        <tissue evidence="2">Head and thorax</tissue>
    </source>
</reference>